<dbReference type="EMBL" id="BPVZ01000021">
    <property type="protein sequence ID" value="GKV04048.1"/>
    <property type="molecule type" value="Genomic_DNA"/>
</dbReference>
<accession>A0AAV5J0S0</accession>
<evidence type="ECO:0000259" key="1">
    <source>
        <dbReference type="Pfam" id="PF00078"/>
    </source>
</evidence>
<organism evidence="2 3">
    <name type="scientific">Rubroshorea leprosula</name>
    <dbReference type="NCBI Taxonomy" id="152421"/>
    <lineage>
        <taxon>Eukaryota</taxon>
        <taxon>Viridiplantae</taxon>
        <taxon>Streptophyta</taxon>
        <taxon>Embryophyta</taxon>
        <taxon>Tracheophyta</taxon>
        <taxon>Spermatophyta</taxon>
        <taxon>Magnoliopsida</taxon>
        <taxon>eudicotyledons</taxon>
        <taxon>Gunneridae</taxon>
        <taxon>Pentapetalae</taxon>
        <taxon>rosids</taxon>
        <taxon>malvids</taxon>
        <taxon>Malvales</taxon>
        <taxon>Dipterocarpaceae</taxon>
        <taxon>Rubroshorea</taxon>
    </lineage>
</organism>
<gene>
    <name evidence="2" type="ORF">SLEP1_g16262</name>
</gene>
<proteinExistence type="predicted"/>
<reference evidence="2 3" key="1">
    <citation type="journal article" date="2021" name="Commun. Biol.">
        <title>The genome of Shorea leprosula (Dipterocarpaceae) highlights the ecological relevance of drought in aseasonal tropical rainforests.</title>
        <authorList>
            <person name="Ng K.K.S."/>
            <person name="Kobayashi M.J."/>
            <person name="Fawcett J.A."/>
            <person name="Hatakeyama M."/>
            <person name="Paape T."/>
            <person name="Ng C.H."/>
            <person name="Ang C.C."/>
            <person name="Tnah L.H."/>
            <person name="Lee C.T."/>
            <person name="Nishiyama T."/>
            <person name="Sese J."/>
            <person name="O'Brien M.J."/>
            <person name="Copetti D."/>
            <person name="Mohd Noor M.I."/>
            <person name="Ong R.C."/>
            <person name="Putra M."/>
            <person name="Sireger I.Z."/>
            <person name="Indrioko S."/>
            <person name="Kosugi Y."/>
            <person name="Izuno A."/>
            <person name="Isagi Y."/>
            <person name="Lee S.L."/>
            <person name="Shimizu K.K."/>
        </authorList>
    </citation>
    <scope>NUCLEOTIDE SEQUENCE [LARGE SCALE GENOMIC DNA]</scope>
    <source>
        <strain evidence="2">214</strain>
    </source>
</reference>
<evidence type="ECO:0000313" key="2">
    <source>
        <dbReference type="EMBL" id="GKV04048.1"/>
    </source>
</evidence>
<dbReference type="Pfam" id="PF00078">
    <property type="entry name" value="RVT_1"/>
    <property type="match status" value="1"/>
</dbReference>
<evidence type="ECO:0000313" key="3">
    <source>
        <dbReference type="Proteomes" id="UP001054252"/>
    </source>
</evidence>
<dbReference type="AlphaFoldDB" id="A0AAV5J0S0"/>
<dbReference type="InterPro" id="IPR000477">
    <property type="entry name" value="RT_dom"/>
</dbReference>
<sequence>MVKAKAKEWSKKEMSHIDVKIQKSKEAIANLDLKAKTKALTNQEIVETKGITQELWENVKIKEGMLKQKARKEWLEDSNAHTKIFHRSIQSRHQKMEINTISVEQDTALIRPFNEGEVKAAMWECSSDKSLGPKQVISEQQMASLEGRQLTEGVVLTNKIFDEDRKKRKDSFLLKVDFKKAYDKVYWKFLDYMLWRLDFGTKWRGWINECLNGIIKSTVEKGLFEGIEVGQNGVRFSHMQFANDTIMFGKATEQNVWATKCIMRQRQQAEPNEKLGKRIMEVESPMEMRASHMGKRQGEGIGQHSTEHNVVARRKRLMEVEIQF</sequence>
<comment type="caution">
    <text evidence="2">The sequence shown here is derived from an EMBL/GenBank/DDBJ whole genome shotgun (WGS) entry which is preliminary data.</text>
</comment>
<protein>
    <recommendedName>
        <fullName evidence="1">Reverse transcriptase domain-containing protein</fullName>
    </recommendedName>
</protein>
<feature type="domain" description="Reverse transcriptase" evidence="1">
    <location>
        <begin position="134"/>
        <end position="218"/>
    </location>
</feature>
<name>A0AAV5J0S0_9ROSI</name>
<dbReference type="Proteomes" id="UP001054252">
    <property type="component" value="Unassembled WGS sequence"/>
</dbReference>
<keyword evidence="3" id="KW-1185">Reference proteome</keyword>